<dbReference type="GO" id="GO:0009307">
    <property type="term" value="P:DNA restriction-modification system"/>
    <property type="evidence" value="ECO:0007669"/>
    <property type="project" value="UniProtKB-KW"/>
</dbReference>
<dbReference type="STRING" id="1173020.Cha6605_0485"/>
<dbReference type="AlphaFoldDB" id="K9UC61"/>
<dbReference type="PANTHER" id="PTHR30408:SF12">
    <property type="entry name" value="TYPE I RESTRICTION ENZYME MJAVIII SPECIFICITY SUBUNIT"/>
    <property type="match status" value="1"/>
</dbReference>
<keyword evidence="3" id="KW-0238">DNA-binding</keyword>
<dbReference type="InterPro" id="IPR000055">
    <property type="entry name" value="Restrct_endonuc_typeI_TRD"/>
</dbReference>
<dbReference type="GO" id="GO:0003677">
    <property type="term" value="F:DNA binding"/>
    <property type="evidence" value="ECO:0007669"/>
    <property type="project" value="UniProtKB-KW"/>
</dbReference>
<dbReference type="CDD" id="cd17260">
    <property type="entry name" value="RMtype1_S_EcoEI-TRD1-CR1_like"/>
    <property type="match status" value="1"/>
</dbReference>
<feature type="coiled-coil region" evidence="4">
    <location>
        <begin position="366"/>
        <end position="393"/>
    </location>
</feature>
<keyword evidence="4" id="KW-0175">Coiled coil</keyword>
<dbReference type="SUPFAM" id="SSF116734">
    <property type="entry name" value="DNA methylase specificity domain"/>
    <property type="match status" value="2"/>
</dbReference>
<evidence type="ECO:0000259" key="5">
    <source>
        <dbReference type="Pfam" id="PF01420"/>
    </source>
</evidence>
<keyword evidence="6" id="KW-0540">Nuclease</keyword>
<evidence type="ECO:0000256" key="3">
    <source>
        <dbReference type="ARBA" id="ARBA00023125"/>
    </source>
</evidence>
<gene>
    <name evidence="6" type="ORF">Cha6605_0485</name>
</gene>
<dbReference type="RefSeq" id="WP_015157968.1">
    <property type="nucleotide sequence ID" value="NC_019697.1"/>
</dbReference>
<dbReference type="Proteomes" id="UP000010366">
    <property type="component" value="Chromosome"/>
</dbReference>
<dbReference type="InterPro" id="IPR044946">
    <property type="entry name" value="Restrct_endonuc_typeI_TRD_sf"/>
</dbReference>
<protein>
    <submittedName>
        <fullName evidence="6">Restriction endonuclease S subunit</fullName>
    </submittedName>
</protein>
<sequence length="404" mass="45670">MKGWLKTTLGNHVDIITGYPFKSELYTESEQSIRLLRGDNIIPGSTRWDGAKHWSLNNVEGLNKYYLNPQDLIIAMDRVLVSNGLKIAIIREEDVPALLVQRVARLRANKGLEQKFLPYLVMSHRFEQYVKSVQTETAIPHISTQQINDFPIVLPPLLEQCRIAEILGVWDESIDLLEKLIGRVRSRKQGLMQQLLTGKKRFKEFEGSEWKKVSLEKIADINPRSHPNNLQFVGEFVEMASVSESGHLKNIASINLDTSTSGYTAFINGDTLVAKITPCFENGKGAFIEGLRGIGFGSTEFFVLRAKMEIIPIYLYYLTRTYNFGMRGKTMMQGSGGQQRVPSDFIRQFAVKLPSIPEQEKIAAVLSAADEEISTLEKQLAAYKQQKLGLMQQLLTGKIRVEMI</sequence>
<dbReference type="eggNOG" id="COG0732">
    <property type="taxonomic scope" value="Bacteria"/>
</dbReference>
<evidence type="ECO:0000256" key="2">
    <source>
        <dbReference type="ARBA" id="ARBA00022747"/>
    </source>
</evidence>
<evidence type="ECO:0000313" key="7">
    <source>
        <dbReference type="Proteomes" id="UP000010366"/>
    </source>
</evidence>
<feature type="domain" description="Type I restriction modification DNA specificity" evidence="5">
    <location>
        <begin position="53"/>
        <end position="181"/>
    </location>
</feature>
<evidence type="ECO:0000256" key="1">
    <source>
        <dbReference type="ARBA" id="ARBA00010923"/>
    </source>
</evidence>
<reference evidence="6 7" key="1">
    <citation type="submission" date="2012-05" db="EMBL/GenBank/DDBJ databases">
        <title>Finished chromosome of genome of Chamaesiphon sp. PCC 6605.</title>
        <authorList>
            <consortium name="US DOE Joint Genome Institute"/>
            <person name="Gugger M."/>
            <person name="Coursin T."/>
            <person name="Rippka R."/>
            <person name="Tandeau De Marsac N."/>
            <person name="Huntemann M."/>
            <person name="Wei C.-L."/>
            <person name="Han J."/>
            <person name="Detter J.C."/>
            <person name="Han C."/>
            <person name="Tapia R."/>
            <person name="Chen A."/>
            <person name="Kyrpides N."/>
            <person name="Mavromatis K."/>
            <person name="Markowitz V."/>
            <person name="Szeto E."/>
            <person name="Ivanova N."/>
            <person name="Pagani I."/>
            <person name="Pati A."/>
            <person name="Goodwin L."/>
            <person name="Nordberg H.P."/>
            <person name="Cantor M.N."/>
            <person name="Hua S.X."/>
            <person name="Woyke T."/>
            <person name="Kerfeld C.A."/>
        </authorList>
    </citation>
    <scope>NUCLEOTIDE SEQUENCE [LARGE SCALE GENOMIC DNA]</scope>
    <source>
        <strain evidence="7">ATCC 27169 / PCC 6605</strain>
    </source>
</reference>
<dbReference type="InterPro" id="IPR052021">
    <property type="entry name" value="Type-I_RS_S_subunit"/>
</dbReference>
<dbReference type="Gene3D" id="1.10.287.1120">
    <property type="entry name" value="Bipartite methylase S protein"/>
    <property type="match status" value="1"/>
</dbReference>
<dbReference type="CDD" id="cd17259">
    <property type="entry name" value="RMtype1_S_StySKI-TRD2-CR2_like"/>
    <property type="match status" value="1"/>
</dbReference>
<evidence type="ECO:0000256" key="4">
    <source>
        <dbReference type="SAM" id="Coils"/>
    </source>
</evidence>
<dbReference type="KEGG" id="cmp:Cha6605_0485"/>
<proteinExistence type="inferred from homology"/>
<feature type="domain" description="Type I restriction modification DNA specificity" evidence="5">
    <location>
        <begin position="208"/>
        <end position="380"/>
    </location>
</feature>
<dbReference type="PANTHER" id="PTHR30408">
    <property type="entry name" value="TYPE-1 RESTRICTION ENZYME ECOKI SPECIFICITY PROTEIN"/>
    <property type="match status" value="1"/>
</dbReference>
<evidence type="ECO:0000313" key="6">
    <source>
        <dbReference type="EMBL" id="AFY91774.1"/>
    </source>
</evidence>
<dbReference type="Pfam" id="PF01420">
    <property type="entry name" value="Methylase_S"/>
    <property type="match status" value="2"/>
</dbReference>
<keyword evidence="6" id="KW-0378">Hydrolase</keyword>
<dbReference type="EMBL" id="CP003600">
    <property type="protein sequence ID" value="AFY91774.1"/>
    <property type="molecule type" value="Genomic_DNA"/>
</dbReference>
<dbReference type="HOGENOM" id="CLU_021095_0_1_3"/>
<dbReference type="GO" id="GO:0004519">
    <property type="term" value="F:endonuclease activity"/>
    <property type="evidence" value="ECO:0007669"/>
    <property type="project" value="UniProtKB-KW"/>
</dbReference>
<name>K9UC61_CHAP6</name>
<keyword evidence="6" id="KW-0255">Endonuclease</keyword>
<keyword evidence="2" id="KW-0680">Restriction system</keyword>
<accession>K9UC61</accession>
<keyword evidence="7" id="KW-1185">Reference proteome</keyword>
<dbReference type="REBASE" id="57877">
    <property type="entry name" value="S.Cmi6605ORF486P"/>
</dbReference>
<comment type="similarity">
    <text evidence="1">Belongs to the type-I restriction system S methylase family.</text>
</comment>
<dbReference type="Gene3D" id="3.90.220.20">
    <property type="entry name" value="DNA methylase specificity domains"/>
    <property type="match status" value="2"/>
</dbReference>
<dbReference type="PATRIC" id="fig|1173020.3.peg.579"/>
<organism evidence="6 7">
    <name type="scientific">Chamaesiphon minutus (strain ATCC 27169 / PCC 6605)</name>
    <dbReference type="NCBI Taxonomy" id="1173020"/>
    <lineage>
        <taxon>Bacteria</taxon>
        <taxon>Bacillati</taxon>
        <taxon>Cyanobacteriota</taxon>
        <taxon>Cyanophyceae</taxon>
        <taxon>Gomontiellales</taxon>
        <taxon>Chamaesiphonaceae</taxon>
        <taxon>Chamaesiphon</taxon>
    </lineage>
</organism>
<dbReference type="OrthoDB" id="9815652at2"/>